<dbReference type="EMBL" id="CAJNRG010007381">
    <property type="protein sequence ID" value="CAF2094541.1"/>
    <property type="molecule type" value="Genomic_DNA"/>
</dbReference>
<dbReference type="Proteomes" id="UP000663824">
    <property type="component" value="Unassembled WGS sequence"/>
</dbReference>
<dbReference type="Proteomes" id="UP000663866">
    <property type="component" value="Unassembled WGS sequence"/>
</dbReference>
<evidence type="ECO:0000313" key="9">
    <source>
        <dbReference type="EMBL" id="CAF4245700.1"/>
    </source>
</evidence>
<evidence type="ECO:0000313" key="5">
    <source>
        <dbReference type="EMBL" id="CAF2108857.1"/>
    </source>
</evidence>
<dbReference type="Proteomes" id="UP000663887">
    <property type="component" value="Unassembled WGS sequence"/>
</dbReference>
<protein>
    <recommendedName>
        <fullName evidence="13">Ankyrin repeat protein</fullName>
    </recommendedName>
</protein>
<dbReference type="EMBL" id="CAJNRF010009324">
    <property type="protein sequence ID" value="CAF2108857.1"/>
    <property type="molecule type" value="Genomic_DNA"/>
</dbReference>
<dbReference type="Proteomes" id="UP000663834">
    <property type="component" value="Unassembled WGS sequence"/>
</dbReference>
<evidence type="ECO:0000313" key="1">
    <source>
        <dbReference type="EMBL" id="CAF1619964.1"/>
    </source>
</evidence>
<dbReference type="EMBL" id="CAJNOV010018438">
    <property type="protein sequence ID" value="CAF1619964.1"/>
    <property type="molecule type" value="Genomic_DNA"/>
</dbReference>
<proteinExistence type="predicted"/>
<evidence type="ECO:0000313" key="11">
    <source>
        <dbReference type="Proteomes" id="UP000663834"/>
    </source>
</evidence>
<dbReference type="OrthoDB" id="5314041at2759"/>
<evidence type="ECO:0000313" key="12">
    <source>
        <dbReference type="Proteomes" id="UP000663866"/>
    </source>
</evidence>
<dbReference type="EMBL" id="CAJOBF010008201">
    <property type="protein sequence ID" value="CAF4250376.1"/>
    <property type="molecule type" value="Genomic_DNA"/>
</dbReference>
<evidence type="ECO:0000313" key="10">
    <source>
        <dbReference type="EMBL" id="CAF4250376.1"/>
    </source>
</evidence>
<gene>
    <name evidence="8" type="ORF">BYL167_LOCUS19084</name>
    <name evidence="1" type="ORF">CJN711_LOCUS37763</name>
    <name evidence="6" type="ORF">GIL414_LOCUS14024</name>
    <name evidence="2" type="ORF">KQP761_LOCUS26569</name>
    <name evidence="3" type="ORF">MBJ925_LOCUS5739</name>
    <name evidence="9" type="ORF">OVN521_LOCUS28745</name>
    <name evidence="7" type="ORF">SMN809_LOCUS15936</name>
    <name evidence="10" type="ORF">UXM345_LOCUS30695</name>
    <name evidence="5" type="ORF">WKI299_LOCUS21880</name>
    <name evidence="4" type="ORF">XDN619_LOCUS17410</name>
</gene>
<dbReference type="EMBL" id="CAJOBI010006980">
    <property type="protein sequence ID" value="CAF4074433.1"/>
    <property type="molecule type" value="Genomic_DNA"/>
</dbReference>
<reference evidence="2" key="1">
    <citation type="submission" date="2021-02" db="EMBL/GenBank/DDBJ databases">
        <authorList>
            <person name="Nowell W R."/>
        </authorList>
    </citation>
    <scope>NUCLEOTIDE SEQUENCE</scope>
</reference>
<dbReference type="Gene3D" id="1.25.40.20">
    <property type="entry name" value="Ankyrin repeat-containing domain"/>
    <property type="match status" value="1"/>
</dbReference>
<evidence type="ECO:0000313" key="8">
    <source>
        <dbReference type="EMBL" id="CAF4100405.1"/>
    </source>
</evidence>
<evidence type="ECO:0000313" key="7">
    <source>
        <dbReference type="EMBL" id="CAF4074433.1"/>
    </source>
</evidence>
<dbReference type="EMBL" id="CAJOBH010008007">
    <property type="protein sequence ID" value="CAF4100405.1"/>
    <property type="molecule type" value="Genomic_DNA"/>
</dbReference>
<evidence type="ECO:0008006" key="13">
    <source>
        <dbReference type="Google" id="ProtNLM"/>
    </source>
</evidence>
<sequence length="106" mass="12666">MILHHHQFAHRLFYFILHDGDIYDIKMLLLKSSRININLNYLEYNGQSLVHLCCLYNRLDLLKIFVNLGHCDILTMNRDDWLPLHIAVYLGYMDIVLYLLECLKSN</sequence>
<evidence type="ECO:0000313" key="2">
    <source>
        <dbReference type="EMBL" id="CAF1633041.1"/>
    </source>
</evidence>
<accession>A0A816DCD1</accession>
<dbReference type="EMBL" id="CAJOBG010008533">
    <property type="protein sequence ID" value="CAF4245700.1"/>
    <property type="molecule type" value="Genomic_DNA"/>
</dbReference>
<keyword evidence="12" id="KW-1185">Reference proteome</keyword>
<dbReference type="SUPFAM" id="SSF48403">
    <property type="entry name" value="Ankyrin repeat"/>
    <property type="match status" value="1"/>
</dbReference>
<dbReference type="Proteomes" id="UP000663842">
    <property type="component" value="Unassembled WGS sequence"/>
</dbReference>
<comment type="caution">
    <text evidence="2">The sequence shown here is derived from an EMBL/GenBank/DDBJ whole genome shotgun (WGS) entry which is preliminary data.</text>
</comment>
<dbReference type="EMBL" id="CAJOBJ010005823">
    <property type="protein sequence ID" value="CAF4043213.1"/>
    <property type="molecule type" value="Genomic_DNA"/>
</dbReference>
<dbReference type="InterPro" id="IPR036770">
    <property type="entry name" value="Ankyrin_rpt-contain_sf"/>
</dbReference>
<dbReference type="Proteomes" id="UP000663856">
    <property type="component" value="Unassembled WGS sequence"/>
</dbReference>
<evidence type="ECO:0000313" key="4">
    <source>
        <dbReference type="EMBL" id="CAF2094541.1"/>
    </source>
</evidence>
<dbReference type="Proteomes" id="UP000681967">
    <property type="component" value="Unassembled WGS sequence"/>
</dbReference>
<dbReference type="Proteomes" id="UP000676336">
    <property type="component" value="Unassembled WGS sequence"/>
</dbReference>
<dbReference type="Pfam" id="PF12796">
    <property type="entry name" value="Ank_2"/>
    <property type="match status" value="1"/>
</dbReference>
<organism evidence="2 11">
    <name type="scientific">Rotaria magnacalcarata</name>
    <dbReference type="NCBI Taxonomy" id="392030"/>
    <lineage>
        <taxon>Eukaryota</taxon>
        <taxon>Metazoa</taxon>
        <taxon>Spiralia</taxon>
        <taxon>Gnathifera</taxon>
        <taxon>Rotifera</taxon>
        <taxon>Eurotatoria</taxon>
        <taxon>Bdelloidea</taxon>
        <taxon>Philodinida</taxon>
        <taxon>Philodinidae</taxon>
        <taxon>Rotaria</taxon>
    </lineage>
</organism>
<dbReference type="InterPro" id="IPR002110">
    <property type="entry name" value="Ankyrin_rpt"/>
</dbReference>
<dbReference type="Proteomes" id="UP000681720">
    <property type="component" value="Unassembled WGS sequence"/>
</dbReference>
<evidence type="ECO:0000313" key="3">
    <source>
        <dbReference type="EMBL" id="CAF1947462.1"/>
    </source>
</evidence>
<dbReference type="EMBL" id="CAJNOW010014482">
    <property type="protein sequence ID" value="CAF1633041.1"/>
    <property type="molecule type" value="Genomic_DNA"/>
</dbReference>
<name>A0A816DCD1_9BILA</name>
<dbReference type="AlphaFoldDB" id="A0A816DCD1"/>
<dbReference type="EMBL" id="CAJNRE010001618">
    <property type="protein sequence ID" value="CAF1947462.1"/>
    <property type="molecule type" value="Genomic_DNA"/>
</dbReference>
<evidence type="ECO:0000313" key="6">
    <source>
        <dbReference type="EMBL" id="CAF4043213.1"/>
    </source>
</evidence>
<dbReference type="Proteomes" id="UP000663855">
    <property type="component" value="Unassembled WGS sequence"/>
</dbReference>